<keyword evidence="3" id="KW-0255">Endonuclease</keyword>
<keyword evidence="8" id="KW-0239">DNA-directed DNA polymerase</keyword>
<dbReference type="SUPFAM" id="SSF56672">
    <property type="entry name" value="DNA/RNA polymerases"/>
    <property type="match status" value="1"/>
</dbReference>
<keyword evidence="10" id="KW-0511">Multifunctional enzyme</keyword>
<organism evidence="14">
    <name type="scientific">Tanacetum cinerariifolium</name>
    <name type="common">Dalmatian daisy</name>
    <name type="synonym">Chrysanthemum cinerariifolium</name>
    <dbReference type="NCBI Taxonomy" id="118510"/>
    <lineage>
        <taxon>Eukaryota</taxon>
        <taxon>Viridiplantae</taxon>
        <taxon>Streptophyta</taxon>
        <taxon>Embryophyta</taxon>
        <taxon>Tracheophyta</taxon>
        <taxon>Spermatophyta</taxon>
        <taxon>Magnoliopsida</taxon>
        <taxon>eudicotyledons</taxon>
        <taxon>Gunneridae</taxon>
        <taxon>Pentapetalae</taxon>
        <taxon>asterids</taxon>
        <taxon>campanulids</taxon>
        <taxon>Asterales</taxon>
        <taxon>Asteraceae</taxon>
        <taxon>Asteroideae</taxon>
        <taxon>Anthemideae</taxon>
        <taxon>Anthemidinae</taxon>
        <taxon>Tanacetum</taxon>
    </lineage>
</organism>
<feature type="domain" description="Retroviral polymerase SH3-like" evidence="13">
    <location>
        <begin position="485"/>
        <end position="542"/>
    </location>
</feature>
<dbReference type="GO" id="GO:0046872">
    <property type="term" value="F:metal ion binding"/>
    <property type="evidence" value="ECO:0007669"/>
    <property type="project" value="UniProtKB-KW"/>
</dbReference>
<evidence type="ECO:0000256" key="5">
    <source>
        <dbReference type="ARBA" id="ARBA00022842"/>
    </source>
</evidence>
<dbReference type="GO" id="GO:0004519">
    <property type="term" value="F:endonuclease activity"/>
    <property type="evidence" value="ECO:0007669"/>
    <property type="project" value="UniProtKB-KW"/>
</dbReference>
<dbReference type="AlphaFoldDB" id="A0A6L2KHS6"/>
<sequence length="907" mass="103238">MIDYSLWEVIKNENKPLVTTVVKGVETTIAPATAEEKAQRRLEVKARSTSLMGIPNEHKLKFNFIKDAKSLLHAIEKRAPKAQDNRNKDNIRRNVPVETTNFSALVSCDRLGGYDCSDQAEEGPNYALMAYSTSSSDSEVSTDSNFSKTCLKIVKTLKSQNEQLLKELRISKKQTFTYKTALESIEARLLVYKKNKSVYEEDIKLLKREIYLKDIATTELIRKLELAQKQKDKIQLIVENFENSSKSLSKLLDSQIADKCNAGLGYNVVPPIYIGNFLPQKPNFSGLEEFDNEPIVSDPTVKKPKVETSDAKASANKPKFVRKNFGPPVIKDWISNSKDEAESKPKNEKKIVKPSFAKIEFVKSKGQVKSQQNMKNLMEDMLPLEVTPKDGKSLAKNSVLFNGTECVVLSHDFKLPDENHVLLRVPRKNNMYTVDLKNSSPKGEAFSAAYYVQNRLLVVKPHNKILYEFFHGKTPMLSFMTPFGCLVTMLNTIDHLGKFDGKADKGFFVGYSLNSKAFRVFNSRTRIVKETLHIRFSKNTPNNVGTQSNGNAGTKDNTIADAGFKPSNDVGKKVNEVSRQENKCKDQKEKDYVNNTNRVNAVSSTVNVARNEVNVVGRKSSIKLPDDPNMPELEDFSIFSDSNEAVFSAEADLNNLESIFQLLEQVIRDLHSAPQTRRMSKILKEQGIDYDEAFAPVARIEAIRLFIAYASAKDFMVYQMDMKSDFLYEKIEEEVYVCQPLRFEDLDFPDKVYKVEKALYGLHQAPRTWYEILSTYLLENGFQGGKNDKTLFIRRHKGYILLVQVYVDDIIFGSTKKELCTFFEKLMHDKFQMSYMGELTFFLGLQVKQKEDGIFISRDKYVAEILRKYGFSEVKTASTPMETQKPLLKDKDGEEVDVHIYRSMIGS</sequence>
<evidence type="ECO:0000256" key="2">
    <source>
        <dbReference type="ARBA" id="ARBA00022723"/>
    </source>
</evidence>
<keyword evidence="9" id="KW-0233">DNA recombination</keyword>
<evidence type="ECO:0000256" key="9">
    <source>
        <dbReference type="ARBA" id="ARBA00023172"/>
    </source>
</evidence>
<evidence type="ECO:0000256" key="3">
    <source>
        <dbReference type="ARBA" id="ARBA00022759"/>
    </source>
</evidence>
<dbReference type="GO" id="GO:0003964">
    <property type="term" value="F:RNA-directed DNA polymerase activity"/>
    <property type="evidence" value="ECO:0007669"/>
    <property type="project" value="UniProtKB-KW"/>
</dbReference>
<comment type="caution">
    <text evidence="14">The sequence shown here is derived from an EMBL/GenBank/DDBJ whole genome shotgun (WGS) entry which is preliminary data.</text>
</comment>
<keyword evidence="4" id="KW-0378">Hydrolase</keyword>
<keyword evidence="5" id="KW-0460">Magnesium</keyword>
<reference evidence="14" key="1">
    <citation type="journal article" date="2019" name="Sci. Rep.">
        <title>Draft genome of Tanacetum cinerariifolium, the natural source of mosquito coil.</title>
        <authorList>
            <person name="Yamashiro T."/>
            <person name="Shiraishi A."/>
            <person name="Satake H."/>
            <person name="Nakayama K."/>
        </authorList>
    </citation>
    <scope>NUCLEOTIDE SEQUENCE</scope>
</reference>
<dbReference type="PANTHER" id="PTHR42648">
    <property type="entry name" value="TRANSPOSASE, PUTATIVE-RELATED"/>
    <property type="match status" value="1"/>
</dbReference>
<evidence type="ECO:0000313" key="14">
    <source>
        <dbReference type="EMBL" id="GEU47535.1"/>
    </source>
</evidence>
<name>A0A6L2KHS6_TANCI</name>
<keyword evidence="1" id="KW-0540">Nuclease</keyword>
<dbReference type="GO" id="GO:0006310">
    <property type="term" value="P:DNA recombination"/>
    <property type="evidence" value="ECO:0007669"/>
    <property type="project" value="UniProtKB-KW"/>
</dbReference>
<evidence type="ECO:0000256" key="6">
    <source>
        <dbReference type="ARBA" id="ARBA00022908"/>
    </source>
</evidence>
<evidence type="ECO:0000256" key="8">
    <source>
        <dbReference type="ARBA" id="ARBA00022932"/>
    </source>
</evidence>
<feature type="domain" description="Reverse transcriptase Ty1/copia-type" evidence="12">
    <location>
        <begin position="686"/>
        <end position="882"/>
    </location>
</feature>
<keyword evidence="8" id="KW-0548">Nucleotidyltransferase</keyword>
<keyword evidence="7" id="KW-0695">RNA-directed DNA polymerase</keyword>
<dbReference type="InterPro" id="IPR043502">
    <property type="entry name" value="DNA/RNA_pol_sf"/>
</dbReference>
<accession>A0A6L2KHS6</accession>
<keyword evidence="2" id="KW-0479">Metal-binding</keyword>
<dbReference type="InterPro" id="IPR013103">
    <property type="entry name" value="RVT_2"/>
</dbReference>
<keyword evidence="11" id="KW-0175">Coiled coil</keyword>
<evidence type="ECO:0000256" key="11">
    <source>
        <dbReference type="SAM" id="Coils"/>
    </source>
</evidence>
<evidence type="ECO:0000256" key="1">
    <source>
        <dbReference type="ARBA" id="ARBA00022722"/>
    </source>
</evidence>
<dbReference type="EMBL" id="BKCJ010002286">
    <property type="protein sequence ID" value="GEU47535.1"/>
    <property type="molecule type" value="Genomic_DNA"/>
</dbReference>
<evidence type="ECO:0000256" key="4">
    <source>
        <dbReference type="ARBA" id="ARBA00022801"/>
    </source>
</evidence>
<keyword evidence="8" id="KW-0808">Transferase</keyword>
<proteinExistence type="predicted"/>
<dbReference type="Pfam" id="PF07727">
    <property type="entry name" value="RVT_2"/>
    <property type="match status" value="1"/>
</dbReference>
<keyword evidence="6" id="KW-0229">DNA integration</keyword>
<gene>
    <name evidence="14" type="ORF">Tci_019513</name>
</gene>
<evidence type="ECO:0000256" key="10">
    <source>
        <dbReference type="ARBA" id="ARBA00023268"/>
    </source>
</evidence>
<dbReference type="PANTHER" id="PTHR42648:SF11">
    <property type="entry name" value="TRANSPOSON TY4-P GAG-POL POLYPROTEIN"/>
    <property type="match status" value="1"/>
</dbReference>
<dbReference type="Pfam" id="PF25597">
    <property type="entry name" value="SH3_retrovirus"/>
    <property type="match status" value="1"/>
</dbReference>
<dbReference type="GO" id="GO:0016787">
    <property type="term" value="F:hydrolase activity"/>
    <property type="evidence" value="ECO:0007669"/>
    <property type="project" value="UniProtKB-KW"/>
</dbReference>
<evidence type="ECO:0000259" key="12">
    <source>
        <dbReference type="Pfam" id="PF07727"/>
    </source>
</evidence>
<feature type="coiled-coil region" evidence="11">
    <location>
        <begin position="154"/>
        <end position="244"/>
    </location>
</feature>
<evidence type="ECO:0000259" key="13">
    <source>
        <dbReference type="Pfam" id="PF25597"/>
    </source>
</evidence>
<protein>
    <submittedName>
        <fullName evidence="14">Retrovirus-related Pol polyprotein from transposon TNT 1-94</fullName>
    </submittedName>
</protein>
<dbReference type="GO" id="GO:0003887">
    <property type="term" value="F:DNA-directed DNA polymerase activity"/>
    <property type="evidence" value="ECO:0007669"/>
    <property type="project" value="UniProtKB-KW"/>
</dbReference>
<dbReference type="InterPro" id="IPR039537">
    <property type="entry name" value="Retrotran_Ty1/copia-like"/>
</dbReference>
<dbReference type="GO" id="GO:0015074">
    <property type="term" value="P:DNA integration"/>
    <property type="evidence" value="ECO:0007669"/>
    <property type="project" value="UniProtKB-KW"/>
</dbReference>
<evidence type="ECO:0000256" key="7">
    <source>
        <dbReference type="ARBA" id="ARBA00022918"/>
    </source>
</evidence>
<dbReference type="InterPro" id="IPR057670">
    <property type="entry name" value="SH3_retrovirus"/>
</dbReference>